<dbReference type="AlphaFoldDB" id="A0A512L587"/>
<dbReference type="Gene3D" id="2.40.170.20">
    <property type="entry name" value="TonB-dependent receptor, beta-barrel domain"/>
    <property type="match status" value="1"/>
</dbReference>
<dbReference type="SUPFAM" id="SSF56935">
    <property type="entry name" value="Porins"/>
    <property type="match status" value="1"/>
</dbReference>
<accession>A0A512L587</accession>
<keyword evidence="5" id="KW-1185">Reference proteome</keyword>
<evidence type="ECO:0008006" key="6">
    <source>
        <dbReference type="Google" id="ProtNLM"/>
    </source>
</evidence>
<gene>
    <name evidence="4" type="ORF">TPL01_07810</name>
</gene>
<dbReference type="GO" id="GO:0009279">
    <property type="term" value="C:cell outer membrane"/>
    <property type="evidence" value="ECO:0007669"/>
    <property type="project" value="UniProtKB-SubCell"/>
</dbReference>
<comment type="caution">
    <text evidence="4">The sequence shown here is derived from an EMBL/GenBank/DDBJ whole genome shotgun (WGS) entry which is preliminary data.</text>
</comment>
<evidence type="ECO:0000256" key="2">
    <source>
        <dbReference type="ARBA" id="ARBA00023136"/>
    </source>
</evidence>
<proteinExistence type="predicted"/>
<evidence type="ECO:0000256" key="3">
    <source>
        <dbReference type="ARBA" id="ARBA00023237"/>
    </source>
</evidence>
<sequence length="125" mass="13136">MQYQCCPRNAKRVWACHLSAALGLGSYDTVNGRVGCAGQAGATRFSLGAGYDKTNGGFSAARPGTFGLVADDDGARRRNASLSLEHALNAGNSIGLSGFYNHDRVEYDAGTANDYAQNQVSSWPA</sequence>
<keyword evidence="2" id="KW-0472">Membrane</keyword>
<name>A0A512L587_9PROT</name>
<protein>
    <recommendedName>
        <fullName evidence="6">Autotransporter domain-containing protein</fullName>
    </recommendedName>
</protein>
<evidence type="ECO:0000313" key="4">
    <source>
        <dbReference type="EMBL" id="GEP29643.1"/>
    </source>
</evidence>
<evidence type="ECO:0000256" key="1">
    <source>
        <dbReference type="ARBA" id="ARBA00004442"/>
    </source>
</evidence>
<comment type="subcellular location">
    <subcellularLocation>
        <location evidence="1">Cell outer membrane</location>
    </subcellularLocation>
</comment>
<dbReference type="InterPro" id="IPR036942">
    <property type="entry name" value="Beta-barrel_TonB_sf"/>
</dbReference>
<dbReference type="Proteomes" id="UP000321337">
    <property type="component" value="Unassembled WGS sequence"/>
</dbReference>
<reference evidence="4 5" key="1">
    <citation type="submission" date="2019-07" db="EMBL/GenBank/DDBJ databases">
        <title>Whole genome shotgun sequence of Thiobacillus plumbophilus NBRC 107929.</title>
        <authorList>
            <person name="Hosoyama A."/>
            <person name="Uohara A."/>
            <person name="Ohji S."/>
            <person name="Ichikawa N."/>
        </authorList>
    </citation>
    <scope>NUCLEOTIDE SEQUENCE [LARGE SCALE GENOMIC DNA]</scope>
    <source>
        <strain evidence="4 5">NBRC 107929</strain>
    </source>
</reference>
<evidence type="ECO:0000313" key="5">
    <source>
        <dbReference type="Proteomes" id="UP000321337"/>
    </source>
</evidence>
<keyword evidence="3" id="KW-0998">Cell outer membrane</keyword>
<dbReference type="EMBL" id="BKAD01000007">
    <property type="protein sequence ID" value="GEP29643.1"/>
    <property type="molecule type" value="Genomic_DNA"/>
</dbReference>
<organism evidence="4 5">
    <name type="scientific">Sulfuriferula plumbiphila</name>
    <dbReference type="NCBI Taxonomy" id="171865"/>
    <lineage>
        <taxon>Bacteria</taxon>
        <taxon>Pseudomonadati</taxon>
        <taxon>Pseudomonadota</taxon>
        <taxon>Betaproteobacteria</taxon>
        <taxon>Nitrosomonadales</taxon>
        <taxon>Sulfuricellaceae</taxon>
        <taxon>Sulfuriferula</taxon>
    </lineage>
</organism>